<accession>A0A1J0M498</accession>
<reference evidence="2" key="1">
    <citation type="journal article" date="2016" name="Sci. Rep.">
        <title>Molecular phylogeny of Polyneoptera (Insecta) inferred from expanded mitogenomic data.</title>
        <authorList>
            <person name="Song N."/>
            <person name="Li H."/>
            <person name="Song F."/>
            <person name="Cai W."/>
        </authorList>
    </citation>
    <scope>NUCLEOTIDE SEQUENCE</scope>
</reference>
<keyword evidence="1" id="KW-0472">Membrane</keyword>
<organism evidence="2">
    <name type="scientific">Anisolabididae sp. NS-2016</name>
    <dbReference type="NCBI Taxonomy" id="1914569"/>
    <lineage>
        <taxon>Eukaryota</taxon>
        <taxon>Metazoa</taxon>
        <taxon>Ecdysozoa</taxon>
        <taxon>Arthropoda</taxon>
        <taxon>Hexapoda</taxon>
        <taxon>Insecta</taxon>
        <taxon>Pterygota</taxon>
        <taxon>Neoptera</taxon>
        <taxon>Polyneoptera</taxon>
        <taxon>Dermaptera</taxon>
        <taxon>Neodermaptera</taxon>
        <taxon>Epidermaptera</taxon>
        <taxon>Anisolabidoidea</taxon>
        <taxon>Anisolabididae</taxon>
    </lineage>
</organism>
<evidence type="ECO:0000313" key="2">
    <source>
        <dbReference type="EMBL" id="APD14859.1"/>
    </source>
</evidence>
<feature type="transmembrane region" description="Helical" evidence="1">
    <location>
        <begin position="135"/>
        <end position="156"/>
    </location>
</feature>
<proteinExistence type="predicted"/>
<keyword evidence="1" id="KW-0812">Transmembrane</keyword>
<gene>
    <name evidence="2" type="primary">ND6</name>
</gene>
<dbReference type="EMBL" id="KX673197">
    <property type="protein sequence ID" value="APD14859.1"/>
    <property type="molecule type" value="Genomic_DNA"/>
</dbReference>
<keyword evidence="2" id="KW-0496">Mitochondrion</keyword>
<dbReference type="AlphaFoldDB" id="A0A1J0M498"/>
<keyword evidence="1" id="KW-1133">Transmembrane helix</keyword>
<geneLocation type="mitochondrion" evidence="2"/>
<name>A0A1J0M498_9NEOP</name>
<feature type="transmembrane region" description="Helical" evidence="1">
    <location>
        <begin position="81"/>
        <end position="102"/>
    </location>
</feature>
<feature type="transmembrane region" description="Helical" evidence="1">
    <location>
        <begin position="48"/>
        <end position="69"/>
    </location>
</feature>
<protein>
    <submittedName>
        <fullName evidence="2">NADH dehydrogenase subunit 6</fullName>
    </submittedName>
</protein>
<sequence length="166" mass="19467">MTMMIILLLSLSIYLFYMMIHPMALGLLLLSQTVLIIMLLGLNSPSFWMSYILFLVFMGGILVLVMYIINLANNETFSVNLNYFMNMTLIYFSMLIIIYYVYLNDLAILHYFKFFANLQNLTLNSLINLYSTPNYIMILFLSLYLFYMLVIISYIIKITEGPLRSI</sequence>
<evidence type="ECO:0000256" key="1">
    <source>
        <dbReference type="SAM" id="Phobius"/>
    </source>
</evidence>
<feature type="transmembrane region" description="Helical" evidence="1">
    <location>
        <begin position="12"/>
        <end position="42"/>
    </location>
</feature>